<keyword evidence="1" id="KW-0812">Transmembrane</keyword>
<feature type="transmembrane region" description="Helical" evidence="1">
    <location>
        <begin position="316"/>
        <end position="335"/>
    </location>
</feature>
<evidence type="ECO:0000313" key="3">
    <source>
        <dbReference type="Proteomes" id="UP000217895"/>
    </source>
</evidence>
<accession>A0A1Z4JJK0</accession>
<keyword evidence="3" id="KW-1185">Reference proteome</keyword>
<organism evidence="2 3">
    <name type="scientific">Leptolyngbya boryana NIES-2135</name>
    <dbReference type="NCBI Taxonomy" id="1973484"/>
    <lineage>
        <taxon>Bacteria</taxon>
        <taxon>Bacillati</taxon>
        <taxon>Cyanobacteriota</taxon>
        <taxon>Cyanophyceae</taxon>
        <taxon>Leptolyngbyales</taxon>
        <taxon>Leptolyngbyaceae</taxon>
        <taxon>Leptolyngbya group</taxon>
        <taxon>Leptolyngbya</taxon>
    </lineage>
</organism>
<dbReference type="Proteomes" id="UP000217895">
    <property type="component" value="Chromosome"/>
</dbReference>
<feature type="transmembrane region" description="Helical" evidence="1">
    <location>
        <begin position="347"/>
        <end position="364"/>
    </location>
</feature>
<protein>
    <recommendedName>
        <fullName evidence="4">Glycosyltransferase RgtA/B/C/D-like domain-containing protein</fullName>
    </recommendedName>
</protein>
<feature type="transmembrane region" description="Helical" evidence="1">
    <location>
        <begin position="75"/>
        <end position="92"/>
    </location>
</feature>
<sequence>MFIVLIFILSFRAFAGFLAPDFDADQAVHVMMAYDLQLPEDLYYWGQSRLGSLLPIVSHWLLKISPFSPLEVVSYVQYGFLAISFFCFIRLFRKPITKVVFALICFLPPQPFLKLVEVAHPYAPQFALLGIALVSADQLITSPESNTIKKNVLSFVALVSLILSVWVSDLSLVPKGLAAILVVSTFLQRYRKSNKQNRFVGETLAHQSQDATLKLLRTSSIVICTFVTLLLGSAFLVYAKSTASQQDENYGILAINGLDVIADIVRSILVAVSHTFLFQVGNPFLSLYAIAVLGLVFVLAYYWFQARHTPVFTNRTYWIPFFLGSAIGSFFLILLSRWTLIQSTPPRYFIGIYIFLWLSALIVFDNLRSPELIRKNALRRVTTLLVLTALLGSLSLPEYVFALEKPQSRFSMLQPIATLGQAGFIGEYWASYLMCIVAPEQTSCTPHDQSFFRCGRCVQAVLASPIIYLVERDWLESFPEEIEQFGQRLEKQGKVKKIAGYWMAPYRNMTVSKN</sequence>
<feature type="transmembrane region" description="Helical" evidence="1">
    <location>
        <begin position="215"/>
        <end position="238"/>
    </location>
</feature>
<reference evidence="2 3" key="1">
    <citation type="submission" date="2017-06" db="EMBL/GenBank/DDBJ databases">
        <title>Genome sequencing of cyanobaciteial culture collection at National Institute for Environmental Studies (NIES).</title>
        <authorList>
            <person name="Hirose Y."/>
            <person name="Shimura Y."/>
            <person name="Fujisawa T."/>
            <person name="Nakamura Y."/>
            <person name="Kawachi M."/>
        </authorList>
    </citation>
    <scope>NUCLEOTIDE SEQUENCE [LARGE SCALE GENOMIC DNA]</scope>
    <source>
        <strain evidence="2 3">NIES-2135</strain>
    </source>
</reference>
<name>A0A1Z4JJK0_LEPBY</name>
<keyword evidence="1" id="KW-1133">Transmembrane helix</keyword>
<feature type="transmembrane region" description="Helical" evidence="1">
    <location>
        <begin position="152"/>
        <end position="167"/>
    </location>
</feature>
<evidence type="ECO:0000313" key="2">
    <source>
        <dbReference type="EMBL" id="BAY56914.1"/>
    </source>
</evidence>
<dbReference type="AlphaFoldDB" id="A0A1Z4JJK0"/>
<evidence type="ECO:0008006" key="4">
    <source>
        <dbReference type="Google" id="ProtNLM"/>
    </source>
</evidence>
<feature type="transmembrane region" description="Helical" evidence="1">
    <location>
        <begin position="284"/>
        <end position="304"/>
    </location>
</feature>
<keyword evidence="1" id="KW-0472">Membrane</keyword>
<gene>
    <name evidence="2" type="ORF">NIES2135_37760</name>
</gene>
<dbReference type="EMBL" id="AP018203">
    <property type="protein sequence ID" value="BAY56914.1"/>
    <property type="molecule type" value="Genomic_DNA"/>
</dbReference>
<feature type="transmembrane region" description="Helical" evidence="1">
    <location>
        <begin position="384"/>
        <end position="403"/>
    </location>
</feature>
<proteinExistence type="predicted"/>
<evidence type="ECO:0000256" key="1">
    <source>
        <dbReference type="SAM" id="Phobius"/>
    </source>
</evidence>
<feature type="transmembrane region" description="Helical" evidence="1">
    <location>
        <begin position="250"/>
        <end position="272"/>
    </location>
</feature>